<dbReference type="AlphaFoldDB" id="A0A2U1KUD9"/>
<dbReference type="STRING" id="35608.A0A2U1KUD9"/>
<organism evidence="1 2">
    <name type="scientific">Artemisia annua</name>
    <name type="common">Sweet wormwood</name>
    <dbReference type="NCBI Taxonomy" id="35608"/>
    <lineage>
        <taxon>Eukaryota</taxon>
        <taxon>Viridiplantae</taxon>
        <taxon>Streptophyta</taxon>
        <taxon>Embryophyta</taxon>
        <taxon>Tracheophyta</taxon>
        <taxon>Spermatophyta</taxon>
        <taxon>Magnoliopsida</taxon>
        <taxon>eudicotyledons</taxon>
        <taxon>Gunneridae</taxon>
        <taxon>Pentapetalae</taxon>
        <taxon>asterids</taxon>
        <taxon>campanulids</taxon>
        <taxon>Asterales</taxon>
        <taxon>Asteraceae</taxon>
        <taxon>Asteroideae</taxon>
        <taxon>Anthemideae</taxon>
        <taxon>Artemisiinae</taxon>
        <taxon>Artemisia</taxon>
    </lineage>
</organism>
<evidence type="ECO:0000313" key="1">
    <source>
        <dbReference type="EMBL" id="PWA40360.1"/>
    </source>
</evidence>
<dbReference type="Proteomes" id="UP000245207">
    <property type="component" value="Unassembled WGS sequence"/>
</dbReference>
<accession>A0A2U1KUD9</accession>
<name>A0A2U1KUD9_ARTAN</name>
<sequence>MQKHIENLWMERNSRLFKRKMSTVAEVSSYCLYRSVEAGYLQVQEDNSSVSSTIRSMEDSKCLSYSRGECQNVGAGFNSTINVDTFRQSSPKDLLDATNIKQITVVISSNTDEVLLWKVVDTKYMVQNFTVSNICQSVEVDSSESVLRNAEHPKLLARSTGHALHVFINGELSGFGFRDNGCIGLNSSFKWVIGSFLVVFWVLKI</sequence>
<protein>
    <submittedName>
        <fullName evidence="1">Beta-galactosidase 3</fullName>
    </submittedName>
</protein>
<dbReference type="OrthoDB" id="10555135at2759"/>
<keyword evidence="2" id="KW-1185">Reference proteome</keyword>
<dbReference type="EMBL" id="PKPP01013852">
    <property type="protein sequence ID" value="PWA40360.1"/>
    <property type="molecule type" value="Genomic_DNA"/>
</dbReference>
<comment type="caution">
    <text evidence="1">The sequence shown here is derived from an EMBL/GenBank/DDBJ whole genome shotgun (WGS) entry which is preliminary data.</text>
</comment>
<gene>
    <name evidence="1" type="ORF">CTI12_AA563380</name>
</gene>
<reference evidence="1 2" key="1">
    <citation type="journal article" date="2018" name="Mol. Plant">
        <title>The genome of Artemisia annua provides insight into the evolution of Asteraceae family and artemisinin biosynthesis.</title>
        <authorList>
            <person name="Shen Q."/>
            <person name="Zhang L."/>
            <person name="Liao Z."/>
            <person name="Wang S."/>
            <person name="Yan T."/>
            <person name="Shi P."/>
            <person name="Liu M."/>
            <person name="Fu X."/>
            <person name="Pan Q."/>
            <person name="Wang Y."/>
            <person name="Lv Z."/>
            <person name="Lu X."/>
            <person name="Zhang F."/>
            <person name="Jiang W."/>
            <person name="Ma Y."/>
            <person name="Chen M."/>
            <person name="Hao X."/>
            <person name="Li L."/>
            <person name="Tang Y."/>
            <person name="Lv G."/>
            <person name="Zhou Y."/>
            <person name="Sun X."/>
            <person name="Brodelius P.E."/>
            <person name="Rose J.K.C."/>
            <person name="Tang K."/>
        </authorList>
    </citation>
    <scope>NUCLEOTIDE SEQUENCE [LARGE SCALE GENOMIC DNA]</scope>
    <source>
        <strain evidence="2">cv. Huhao1</strain>
        <tissue evidence="1">Leaf</tissue>
    </source>
</reference>
<evidence type="ECO:0000313" key="2">
    <source>
        <dbReference type="Proteomes" id="UP000245207"/>
    </source>
</evidence>
<proteinExistence type="predicted"/>